<dbReference type="Proteomes" id="UP000634308">
    <property type="component" value="Unassembled WGS sequence"/>
</dbReference>
<feature type="transmembrane region" description="Helical" evidence="1">
    <location>
        <begin position="53"/>
        <end position="71"/>
    </location>
</feature>
<feature type="domain" description="DUF1206" evidence="2">
    <location>
        <begin position="46"/>
        <end position="113"/>
    </location>
</feature>
<reference evidence="4" key="1">
    <citation type="journal article" date="2019" name="Int. J. Syst. Evol. Microbiol.">
        <title>The Global Catalogue of Microorganisms (GCM) 10K type strain sequencing project: providing services to taxonomists for standard genome sequencing and annotation.</title>
        <authorList>
            <consortium name="The Broad Institute Genomics Platform"/>
            <consortium name="The Broad Institute Genome Sequencing Center for Infectious Disease"/>
            <person name="Wu L."/>
            <person name="Ma J."/>
        </authorList>
    </citation>
    <scope>NUCLEOTIDE SEQUENCE [LARGE SCALE GENOMIC DNA]</scope>
    <source>
        <strain evidence="4">JCM 31404</strain>
    </source>
</reference>
<comment type="caution">
    <text evidence="3">The sequence shown here is derived from an EMBL/GenBank/DDBJ whole genome shotgun (WGS) entry which is preliminary data.</text>
</comment>
<keyword evidence="1" id="KW-0812">Transmembrane</keyword>
<sequence length="301" mass="30956">MADLKNMNSRVSRGAQQVKAGLHDTRDAAGNAAQHAAPGLETLARVGYASKGVVYFTVGFLALSVALGRGGSTTDTRGALLKLQDLPGGSALLAVVAVGLVGYALWQLIRAVLDPERQGTAAKGIAKRLGYLLSGGTNLALAVFTARLALSGSASQGGDSQAQAAGTVLNLPGGQLLLGLVGLGLLGLAGSQLFTAYGAKFMKRMRFSGVDGRVKDILVKTGQLGIASRGVLMLIIGGFALVAAWNRKASETVGISQALTWLNAQPAGNVLLGIVAVGTLCYGVWCVVQARYRRIRIEDAA</sequence>
<feature type="domain" description="DUF1206" evidence="2">
    <location>
        <begin position="224"/>
        <end position="293"/>
    </location>
</feature>
<organism evidence="3 4">
    <name type="scientific">Deinococcus seoulensis</name>
    <dbReference type="NCBI Taxonomy" id="1837379"/>
    <lineage>
        <taxon>Bacteria</taxon>
        <taxon>Thermotogati</taxon>
        <taxon>Deinococcota</taxon>
        <taxon>Deinococci</taxon>
        <taxon>Deinococcales</taxon>
        <taxon>Deinococcaceae</taxon>
        <taxon>Deinococcus</taxon>
    </lineage>
</organism>
<gene>
    <name evidence="3" type="ORF">GCM10008959_27190</name>
</gene>
<keyword evidence="4" id="KW-1185">Reference proteome</keyword>
<keyword evidence="1" id="KW-0472">Membrane</keyword>
<feature type="transmembrane region" description="Helical" evidence="1">
    <location>
        <begin position="129"/>
        <end position="150"/>
    </location>
</feature>
<feature type="transmembrane region" description="Helical" evidence="1">
    <location>
        <begin position="91"/>
        <end position="109"/>
    </location>
</feature>
<dbReference type="InterPro" id="IPR009597">
    <property type="entry name" value="DUF1206"/>
</dbReference>
<dbReference type="Pfam" id="PF06724">
    <property type="entry name" value="DUF1206"/>
    <property type="match status" value="3"/>
</dbReference>
<evidence type="ECO:0000313" key="3">
    <source>
        <dbReference type="EMBL" id="GGR63587.1"/>
    </source>
</evidence>
<accession>A0ABQ2RSS4</accession>
<feature type="domain" description="DUF1206" evidence="2">
    <location>
        <begin position="129"/>
        <end position="197"/>
    </location>
</feature>
<feature type="transmembrane region" description="Helical" evidence="1">
    <location>
        <begin position="226"/>
        <end position="246"/>
    </location>
</feature>
<dbReference type="RefSeq" id="WP_189065536.1">
    <property type="nucleotide sequence ID" value="NZ_BMQM01000018.1"/>
</dbReference>
<proteinExistence type="predicted"/>
<evidence type="ECO:0000259" key="2">
    <source>
        <dbReference type="Pfam" id="PF06724"/>
    </source>
</evidence>
<name>A0ABQ2RSS4_9DEIO</name>
<dbReference type="EMBL" id="BMQM01000018">
    <property type="protein sequence ID" value="GGR63587.1"/>
    <property type="molecule type" value="Genomic_DNA"/>
</dbReference>
<evidence type="ECO:0000256" key="1">
    <source>
        <dbReference type="SAM" id="Phobius"/>
    </source>
</evidence>
<feature type="transmembrane region" description="Helical" evidence="1">
    <location>
        <begin position="266"/>
        <end position="288"/>
    </location>
</feature>
<protein>
    <submittedName>
        <fullName evidence="3">Membrane protein</fullName>
    </submittedName>
</protein>
<evidence type="ECO:0000313" key="4">
    <source>
        <dbReference type="Proteomes" id="UP000634308"/>
    </source>
</evidence>
<keyword evidence="1" id="KW-1133">Transmembrane helix</keyword>
<feature type="transmembrane region" description="Helical" evidence="1">
    <location>
        <begin position="176"/>
        <end position="197"/>
    </location>
</feature>